<keyword evidence="6" id="KW-1133">Transmembrane helix</keyword>
<proteinExistence type="inferred from homology"/>
<dbReference type="PANTHER" id="PTHR32347">
    <property type="entry name" value="EFFLUX SYSTEM COMPONENT YKNX-RELATED"/>
    <property type="match status" value="1"/>
</dbReference>
<dbReference type="InterPro" id="IPR030190">
    <property type="entry name" value="MacA_alpha-hairpin_sf"/>
</dbReference>
<dbReference type="GO" id="GO:1990961">
    <property type="term" value="P:xenobiotic detoxification by transmembrane export across the plasma membrane"/>
    <property type="evidence" value="ECO:0007669"/>
    <property type="project" value="InterPro"/>
</dbReference>
<dbReference type="EMBL" id="AJXZ01000013">
    <property type="protein sequence ID" value="EIM76244.1"/>
    <property type="molecule type" value="Genomic_DNA"/>
</dbReference>
<dbReference type="InterPro" id="IPR058792">
    <property type="entry name" value="Beta-barrel_RND_2"/>
</dbReference>
<evidence type="ECO:0000313" key="10">
    <source>
        <dbReference type="Proteomes" id="UP000004622"/>
    </source>
</evidence>
<evidence type="ECO:0000256" key="3">
    <source>
        <dbReference type="ARBA" id="ARBA00023054"/>
    </source>
</evidence>
<comment type="caution">
    <text evidence="9">The sequence shown here is derived from an EMBL/GenBank/DDBJ whole genome shotgun (WGS) entry which is preliminary data.</text>
</comment>
<comment type="similarity">
    <text evidence="2">Belongs to the membrane fusion protein (MFP) (TC 8.A.1) family.</text>
</comment>
<keyword evidence="3 4" id="KW-0175">Coiled coil</keyword>
<dbReference type="Gene3D" id="2.40.420.20">
    <property type="match status" value="1"/>
</dbReference>
<dbReference type="GO" id="GO:1990195">
    <property type="term" value="C:macrolide transmembrane transporter complex"/>
    <property type="evidence" value="ECO:0007669"/>
    <property type="project" value="InterPro"/>
</dbReference>
<dbReference type="PANTHER" id="PTHR32347:SF14">
    <property type="entry name" value="EFFLUX SYSTEM COMPONENT YKNX-RELATED"/>
    <property type="match status" value="1"/>
</dbReference>
<organism evidence="9 10">
    <name type="scientific">Nitratireductor aquibiodomus RA22</name>
    <dbReference type="NCBI Taxonomy" id="1189611"/>
    <lineage>
        <taxon>Bacteria</taxon>
        <taxon>Pseudomonadati</taxon>
        <taxon>Pseudomonadota</taxon>
        <taxon>Alphaproteobacteria</taxon>
        <taxon>Hyphomicrobiales</taxon>
        <taxon>Phyllobacteriaceae</taxon>
        <taxon>Nitratireductor</taxon>
    </lineage>
</organism>
<dbReference type="Pfam" id="PF25954">
    <property type="entry name" value="Beta-barrel_RND_2"/>
    <property type="match status" value="1"/>
</dbReference>
<sequence>MKMTDHESGGAASAIAQDPSAKARSSGTKRRWSLLLTGAALLAASIWFFAGARSGQPEAAYTSQLVERGNLVARVATTAVLRPRTQIEISSELKGTIQSVPVRQNQRIRRGDILAKLDSTVFEYEVERGEAFVETAQASLSDAGISLKEAERKLARARALRAKNALSEQKLEDVQAEYDRAQNRVATARADLSVKQVELRLKRFNLSRTTIRSPIDGVVLSRSAEPGKTMFASSDDGVLFILAEDLERMELIAKINEADIGAVAQGQEASFTVDAYPDRTFRAAIRDVSFAHKNDDNLVTYEANLDVRNSGLKLRPGMTASVSIKTDEAENALLIPASALRYRPQIMEEEPILKGPGEPRDSALVHVLENGKLKPVRVRLGVRNWEKVEVLSGLSAGQSVITGDLTGAHAQ</sequence>
<reference evidence="9 10" key="1">
    <citation type="journal article" date="2012" name="J. Bacteriol.">
        <title>Genome Sequence of Nitratireductor aquibiodomus Strain RA22.</title>
        <authorList>
            <person name="Singh A."/>
            <person name="Jangir P.K."/>
            <person name="Kumari C."/>
            <person name="Sharma R."/>
        </authorList>
    </citation>
    <scope>NUCLEOTIDE SEQUENCE [LARGE SCALE GENOMIC DNA]</scope>
    <source>
        <strain evidence="9 10">RA22</strain>
    </source>
</reference>
<dbReference type="Gene3D" id="2.40.30.170">
    <property type="match status" value="1"/>
</dbReference>
<feature type="domain" description="CzcB-like barrel-sandwich hybrid" evidence="8">
    <location>
        <begin position="88"/>
        <end position="230"/>
    </location>
</feature>
<gene>
    <name evidence="9" type="ORF">A33O_06240</name>
</gene>
<dbReference type="AlphaFoldDB" id="I5C342"/>
<dbReference type="InterPro" id="IPR006143">
    <property type="entry name" value="RND_pump_MFP"/>
</dbReference>
<keyword evidence="6" id="KW-0472">Membrane</keyword>
<comment type="subcellular location">
    <subcellularLocation>
        <location evidence="1">Cell envelope</location>
    </subcellularLocation>
</comment>
<name>I5C342_9HYPH</name>
<feature type="coiled-coil region" evidence="4">
    <location>
        <begin position="133"/>
        <end position="191"/>
    </location>
</feature>
<dbReference type="Proteomes" id="UP000004622">
    <property type="component" value="Unassembled WGS sequence"/>
</dbReference>
<dbReference type="PATRIC" id="fig|1189611.3.peg.1273"/>
<dbReference type="NCBIfam" id="TIGR01730">
    <property type="entry name" value="RND_mfp"/>
    <property type="match status" value="1"/>
</dbReference>
<dbReference type="Gene3D" id="6.10.140.1990">
    <property type="match status" value="1"/>
</dbReference>
<evidence type="ECO:0000256" key="5">
    <source>
        <dbReference type="SAM" id="MobiDB-lite"/>
    </source>
</evidence>
<dbReference type="Gene3D" id="2.40.50.100">
    <property type="match status" value="1"/>
</dbReference>
<dbReference type="InterPro" id="IPR058647">
    <property type="entry name" value="BSH_CzcB-like"/>
</dbReference>
<keyword evidence="6" id="KW-0812">Transmembrane</keyword>
<feature type="region of interest" description="Disordered" evidence="5">
    <location>
        <begin position="1"/>
        <end position="24"/>
    </location>
</feature>
<dbReference type="InterPro" id="IPR050465">
    <property type="entry name" value="UPF0194_transport"/>
</dbReference>
<evidence type="ECO:0000256" key="4">
    <source>
        <dbReference type="SAM" id="Coils"/>
    </source>
</evidence>
<evidence type="ECO:0000259" key="8">
    <source>
        <dbReference type="Pfam" id="PF25973"/>
    </source>
</evidence>
<protein>
    <submittedName>
        <fullName evidence="9">Uncharacterized protein</fullName>
    </submittedName>
</protein>
<dbReference type="GO" id="GO:0019898">
    <property type="term" value="C:extrinsic component of membrane"/>
    <property type="evidence" value="ECO:0007669"/>
    <property type="project" value="InterPro"/>
</dbReference>
<dbReference type="Pfam" id="PF25973">
    <property type="entry name" value="BSH_CzcB"/>
    <property type="match status" value="1"/>
</dbReference>
<dbReference type="STRING" id="204799.GCA_001696575_00436"/>
<evidence type="ECO:0000256" key="2">
    <source>
        <dbReference type="ARBA" id="ARBA00009477"/>
    </source>
</evidence>
<dbReference type="GO" id="GO:0022857">
    <property type="term" value="F:transmembrane transporter activity"/>
    <property type="evidence" value="ECO:0007669"/>
    <property type="project" value="InterPro"/>
</dbReference>
<feature type="transmembrane region" description="Helical" evidence="6">
    <location>
        <begin position="32"/>
        <end position="50"/>
    </location>
</feature>
<evidence type="ECO:0000256" key="1">
    <source>
        <dbReference type="ARBA" id="ARBA00004196"/>
    </source>
</evidence>
<evidence type="ECO:0000259" key="7">
    <source>
        <dbReference type="Pfam" id="PF25954"/>
    </source>
</evidence>
<evidence type="ECO:0000313" key="9">
    <source>
        <dbReference type="EMBL" id="EIM76244.1"/>
    </source>
</evidence>
<evidence type="ECO:0000256" key="6">
    <source>
        <dbReference type="SAM" id="Phobius"/>
    </source>
</evidence>
<dbReference type="SUPFAM" id="SSF111369">
    <property type="entry name" value="HlyD-like secretion proteins"/>
    <property type="match status" value="1"/>
</dbReference>
<dbReference type="GO" id="GO:0030313">
    <property type="term" value="C:cell envelope"/>
    <property type="evidence" value="ECO:0007669"/>
    <property type="project" value="UniProtKB-SubCell"/>
</dbReference>
<accession>I5C342</accession>
<feature type="domain" description="CusB-like beta-barrel" evidence="7">
    <location>
        <begin position="252"/>
        <end position="326"/>
    </location>
</feature>